<dbReference type="RefSeq" id="WP_145795536.1">
    <property type="nucleotide sequence ID" value="NZ_BAAABR010000047.1"/>
</dbReference>
<dbReference type="AlphaFoldDB" id="A0A561EZ53"/>
<evidence type="ECO:0000256" key="1">
    <source>
        <dbReference type="SAM" id="MobiDB-lite"/>
    </source>
</evidence>
<name>A0A561EZ53_9ACTN</name>
<dbReference type="Proteomes" id="UP000318416">
    <property type="component" value="Unassembled WGS sequence"/>
</dbReference>
<protein>
    <recommendedName>
        <fullName evidence="4">DDE superfamily endonuclease</fullName>
    </recommendedName>
</protein>
<dbReference type="EMBL" id="VIVR01000001">
    <property type="protein sequence ID" value="TWE20898.1"/>
    <property type="molecule type" value="Genomic_DNA"/>
</dbReference>
<reference evidence="2 3" key="1">
    <citation type="submission" date="2019-06" db="EMBL/GenBank/DDBJ databases">
        <title>Sequencing the genomes of 1000 actinobacteria strains.</title>
        <authorList>
            <person name="Klenk H.-P."/>
        </authorList>
    </citation>
    <scope>NUCLEOTIDE SEQUENCE [LARGE SCALE GENOMIC DNA]</scope>
    <source>
        <strain evidence="2 3">DSM 41649</strain>
    </source>
</reference>
<accession>A0A561EZ53</accession>
<dbReference type="OrthoDB" id="3699454at2"/>
<keyword evidence="3" id="KW-1185">Reference proteome</keyword>
<proteinExistence type="predicted"/>
<organism evidence="2 3">
    <name type="scientific">Kitasatospora atroaurantiaca</name>
    <dbReference type="NCBI Taxonomy" id="285545"/>
    <lineage>
        <taxon>Bacteria</taxon>
        <taxon>Bacillati</taxon>
        <taxon>Actinomycetota</taxon>
        <taxon>Actinomycetes</taxon>
        <taxon>Kitasatosporales</taxon>
        <taxon>Streptomycetaceae</taxon>
        <taxon>Kitasatospora</taxon>
    </lineage>
</organism>
<gene>
    <name evidence="2" type="ORF">FB465_6057</name>
</gene>
<feature type="region of interest" description="Disordered" evidence="1">
    <location>
        <begin position="1"/>
        <end position="22"/>
    </location>
</feature>
<evidence type="ECO:0000313" key="3">
    <source>
        <dbReference type="Proteomes" id="UP000318416"/>
    </source>
</evidence>
<sequence>MPARRVPRKDLSAGQRSPDRAHARLRYPVERGAATLKRRRIFRHARCSPNWLTSAAKAVLTLELQL</sequence>
<evidence type="ECO:0000313" key="2">
    <source>
        <dbReference type="EMBL" id="TWE20898.1"/>
    </source>
</evidence>
<comment type="caution">
    <text evidence="2">The sequence shown here is derived from an EMBL/GenBank/DDBJ whole genome shotgun (WGS) entry which is preliminary data.</text>
</comment>
<evidence type="ECO:0008006" key="4">
    <source>
        <dbReference type="Google" id="ProtNLM"/>
    </source>
</evidence>